<dbReference type="InterPro" id="IPR036249">
    <property type="entry name" value="Thioredoxin-like_sf"/>
</dbReference>
<evidence type="ECO:0000256" key="2">
    <source>
        <dbReference type="SAM" id="Phobius"/>
    </source>
</evidence>
<dbReference type="InterPro" id="IPR000866">
    <property type="entry name" value="AhpC/TSA"/>
</dbReference>
<evidence type="ECO:0000256" key="1">
    <source>
        <dbReference type="ARBA" id="ARBA00023284"/>
    </source>
</evidence>
<dbReference type="HOGENOM" id="CLU_042529_11_2_0"/>
<feature type="transmembrane region" description="Helical" evidence="2">
    <location>
        <begin position="6"/>
        <end position="26"/>
    </location>
</feature>
<dbReference type="GO" id="GO:0016209">
    <property type="term" value="F:antioxidant activity"/>
    <property type="evidence" value="ECO:0007669"/>
    <property type="project" value="InterPro"/>
</dbReference>
<dbReference type="PROSITE" id="PS00194">
    <property type="entry name" value="THIOREDOXIN_1"/>
    <property type="match status" value="1"/>
</dbReference>
<dbReference type="KEGG" id="aba:Acid345_0181"/>
<dbReference type="CDD" id="cd02966">
    <property type="entry name" value="TlpA_like_family"/>
    <property type="match status" value="1"/>
</dbReference>
<sequence length="183" mass="19972">MKNNIAILGFAVLVIAAMLFVGSNIARKKQAEAARSGSLVVGQVVGKPAPDFTLQTLDGKKVTLSDLRGKAVVLNFWATWCPPCKVELPWFVDFQKQYGPQGLQIVGISEDEGGKEKVAAFVKEMGVNYTIAVDDDTVSRKYGDVEDLPTTFYIDRNGKIVQFAMGLADRSEIEEKIKSALAQ</sequence>
<dbReference type="Gene3D" id="3.40.30.10">
    <property type="entry name" value="Glutaredoxin"/>
    <property type="match status" value="1"/>
</dbReference>
<organism evidence="4 5">
    <name type="scientific">Koribacter versatilis (strain Ellin345)</name>
    <dbReference type="NCBI Taxonomy" id="204669"/>
    <lineage>
        <taxon>Bacteria</taxon>
        <taxon>Pseudomonadati</taxon>
        <taxon>Acidobacteriota</taxon>
        <taxon>Terriglobia</taxon>
        <taxon>Terriglobales</taxon>
        <taxon>Candidatus Korobacteraceae</taxon>
        <taxon>Candidatus Korobacter</taxon>
    </lineage>
</organism>
<dbReference type="InterPro" id="IPR050553">
    <property type="entry name" value="Thioredoxin_ResA/DsbE_sf"/>
</dbReference>
<dbReference type="InterPro" id="IPR013766">
    <property type="entry name" value="Thioredoxin_domain"/>
</dbReference>
<protein>
    <submittedName>
        <fullName evidence="4">Alkyl hydroperoxide reductase</fullName>
    </submittedName>
</protein>
<dbReference type="STRING" id="204669.Acid345_0181"/>
<proteinExistence type="predicted"/>
<dbReference type="InterPro" id="IPR017937">
    <property type="entry name" value="Thioredoxin_CS"/>
</dbReference>
<keyword evidence="5" id="KW-1185">Reference proteome</keyword>
<dbReference type="EMBL" id="CP000360">
    <property type="protein sequence ID" value="ABF39186.1"/>
    <property type="molecule type" value="Genomic_DNA"/>
</dbReference>
<dbReference type="eggNOG" id="COG0526">
    <property type="taxonomic scope" value="Bacteria"/>
</dbReference>
<dbReference type="AlphaFoldDB" id="Q1IVB4"/>
<dbReference type="PANTHER" id="PTHR42852">
    <property type="entry name" value="THIOL:DISULFIDE INTERCHANGE PROTEIN DSBE"/>
    <property type="match status" value="1"/>
</dbReference>
<reference evidence="4 5" key="1">
    <citation type="journal article" date="2009" name="Appl. Environ. Microbiol.">
        <title>Three genomes from the phylum Acidobacteria provide insight into the lifestyles of these microorganisms in soils.</title>
        <authorList>
            <person name="Ward N.L."/>
            <person name="Challacombe J.F."/>
            <person name="Janssen P.H."/>
            <person name="Henrissat B."/>
            <person name="Coutinho P.M."/>
            <person name="Wu M."/>
            <person name="Xie G."/>
            <person name="Haft D.H."/>
            <person name="Sait M."/>
            <person name="Badger J."/>
            <person name="Barabote R.D."/>
            <person name="Bradley B."/>
            <person name="Brettin T.S."/>
            <person name="Brinkac L.M."/>
            <person name="Bruce D."/>
            <person name="Creasy T."/>
            <person name="Daugherty S.C."/>
            <person name="Davidsen T.M."/>
            <person name="DeBoy R.T."/>
            <person name="Detter J.C."/>
            <person name="Dodson R.J."/>
            <person name="Durkin A.S."/>
            <person name="Ganapathy A."/>
            <person name="Gwinn-Giglio M."/>
            <person name="Han C.S."/>
            <person name="Khouri H."/>
            <person name="Kiss H."/>
            <person name="Kothari S.P."/>
            <person name="Madupu R."/>
            <person name="Nelson K.E."/>
            <person name="Nelson W.C."/>
            <person name="Paulsen I."/>
            <person name="Penn K."/>
            <person name="Ren Q."/>
            <person name="Rosovitz M.J."/>
            <person name="Selengut J.D."/>
            <person name="Shrivastava S."/>
            <person name="Sullivan S.A."/>
            <person name="Tapia R."/>
            <person name="Thompson L.S."/>
            <person name="Watkins K.L."/>
            <person name="Yang Q."/>
            <person name="Yu C."/>
            <person name="Zafar N."/>
            <person name="Zhou L."/>
            <person name="Kuske C.R."/>
        </authorList>
    </citation>
    <scope>NUCLEOTIDE SEQUENCE [LARGE SCALE GENOMIC DNA]</scope>
    <source>
        <strain evidence="4 5">Ellin345</strain>
    </source>
</reference>
<gene>
    <name evidence="4" type="ordered locus">Acid345_0181</name>
</gene>
<dbReference type="GO" id="GO:0016491">
    <property type="term" value="F:oxidoreductase activity"/>
    <property type="evidence" value="ECO:0007669"/>
    <property type="project" value="InterPro"/>
</dbReference>
<dbReference type="Proteomes" id="UP000002432">
    <property type="component" value="Chromosome"/>
</dbReference>
<dbReference type="OrthoDB" id="25753at2"/>
<keyword evidence="2" id="KW-0812">Transmembrane</keyword>
<keyword evidence="2" id="KW-1133">Transmembrane helix</keyword>
<dbReference type="SUPFAM" id="SSF52833">
    <property type="entry name" value="Thioredoxin-like"/>
    <property type="match status" value="1"/>
</dbReference>
<dbReference type="RefSeq" id="WP_011520988.1">
    <property type="nucleotide sequence ID" value="NC_008009.1"/>
</dbReference>
<dbReference type="PROSITE" id="PS51352">
    <property type="entry name" value="THIOREDOXIN_2"/>
    <property type="match status" value="1"/>
</dbReference>
<keyword evidence="1" id="KW-0676">Redox-active center</keyword>
<evidence type="ECO:0000259" key="3">
    <source>
        <dbReference type="PROSITE" id="PS51352"/>
    </source>
</evidence>
<accession>Q1IVB4</accession>
<evidence type="ECO:0000313" key="4">
    <source>
        <dbReference type="EMBL" id="ABF39186.1"/>
    </source>
</evidence>
<feature type="domain" description="Thioredoxin" evidence="3">
    <location>
        <begin position="43"/>
        <end position="182"/>
    </location>
</feature>
<dbReference type="Pfam" id="PF00578">
    <property type="entry name" value="AhpC-TSA"/>
    <property type="match status" value="1"/>
</dbReference>
<name>Q1IVB4_KORVE</name>
<keyword evidence="2" id="KW-0472">Membrane</keyword>
<dbReference type="PANTHER" id="PTHR42852:SF13">
    <property type="entry name" value="PROTEIN DIPZ"/>
    <property type="match status" value="1"/>
</dbReference>
<evidence type="ECO:0000313" key="5">
    <source>
        <dbReference type="Proteomes" id="UP000002432"/>
    </source>
</evidence>
<dbReference type="EnsemblBacteria" id="ABF39186">
    <property type="protein sequence ID" value="ABF39186"/>
    <property type="gene ID" value="Acid345_0181"/>
</dbReference>